<dbReference type="EMBL" id="CAKOGP040002336">
    <property type="protein sequence ID" value="CAJ1967540.1"/>
    <property type="molecule type" value="Genomic_DNA"/>
</dbReference>
<sequence length="231" mass="26294">MDYSNYQLGMITIQQNNAAVSKLKDGKVIDAFHLLSKACQGAHAAKTEEDSNYDRSYRYTWLDCSRALARRMNGTRKFSDGSLPFLFLQFLWIEPPEGCYAVSEEKQTSVHVRGFIWVLWYNLAIVSILLGNPVEARGNHLLTQSLDLFRLVQSVVDPQPFSKHWLILKLSILNNEACVLSDLADSHQRLDRLIQMGLALGNMSHLLDPQDREQFVWTVKTMADDRYAAAA</sequence>
<proteinExistence type="predicted"/>
<gene>
    <name evidence="1" type="ORF">CYCCA115_LOCUS22819</name>
</gene>
<name>A0AAD2GCR8_9STRA</name>
<keyword evidence="2" id="KW-1185">Reference proteome</keyword>
<reference evidence="1" key="1">
    <citation type="submission" date="2023-08" db="EMBL/GenBank/DDBJ databases">
        <authorList>
            <person name="Audoor S."/>
            <person name="Bilcke G."/>
        </authorList>
    </citation>
    <scope>NUCLEOTIDE SEQUENCE</scope>
</reference>
<protein>
    <submittedName>
        <fullName evidence="1">Uncharacterized protein</fullName>
    </submittedName>
</protein>
<evidence type="ECO:0000313" key="2">
    <source>
        <dbReference type="Proteomes" id="UP001295423"/>
    </source>
</evidence>
<dbReference type="AlphaFoldDB" id="A0AAD2GCR8"/>
<comment type="caution">
    <text evidence="1">The sequence shown here is derived from an EMBL/GenBank/DDBJ whole genome shotgun (WGS) entry which is preliminary data.</text>
</comment>
<evidence type="ECO:0000313" key="1">
    <source>
        <dbReference type="EMBL" id="CAJ1967540.1"/>
    </source>
</evidence>
<accession>A0AAD2GCR8</accession>
<organism evidence="1 2">
    <name type="scientific">Cylindrotheca closterium</name>
    <dbReference type="NCBI Taxonomy" id="2856"/>
    <lineage>
        <taxon>Eukaryota</taxon>
        <taxon>Sar</taxon>
        <taxon>Stramenopiles</taxon>
        <taxon>Ochrophyta</taxon>
        <taxon>Bacillariophyta</taxon>
        <taxon>Bacillariophyceae</taxon>
        <taxon>Bacillariophycidae</taxon>
        <taxon>Bacillariales</taxon>
        <taxon>Bacillariaceae</taxon>
        <taxon>Cylindrotheca</taxon>
    </lineage>
</organism>
<dbReference type="Proteomes" id="UP001295423">
    <property type="component" value="Unassembled WGS sequence"/>
</dbReference>